<proteinExistence type="predicted"/>
<name>A0ABP6TEY0_9ACTN</name>
<dbReference type="Proteomes" id="UP001501455">
    <property type="component" value="Unassembled WGS sequence"/>
</dbReference>
<organism evidence="2 3">
    <name type="scientific">Streptomyces prasinosporus</name>
    <dbReference type="NCBI Taxonomy" id="68256"/>
    <lineage>
        <taxon>Bacteria</taxon>
        <taxon>Bacillati</taxon>
        <taxon>Actinomycetota</taxon>
        <taxon>Actinomycetes</taxon>
        <taxon>Kitasatosporales</taxon>
        <taxon>Streptomycetaceae</taxon>
        <taxon>Streptomyces</taxon>
        <taxon>Streptomyces albogriseolus group</taxon>
    </lineage>
</organism>
<evidence type="ECO:0000313" key="2">
    <source>
        <dbReference type="EMBL" id="GAA3493081.1"/>
    </source>
</evidence>
<evidence type="ECO:0000313" key="3">
    <source>
        <dbReference type="Proteomes" id="UP001501455"/>
    </source>
</evidence>
<comment type="caution">
    <text evidence="2">The sequence shown here is derived from an EMBL/GenBank/DDBJ whole genome shotgun (WGS) entry which is preliminary data.</text>
</comment>
<feature type="compositionally biased region" description="Polar residues" evidence="1">
    <location>
        <begin position="10"/>
        <end position="33"/>
    </location>
</feature>
<reference evidence="3" key="1">
    <citation type="journal article" date="2019" name="Int. J. Syst. Evol. Microbiol.">
        <title>The Global Catalogue of Microorganisms (GCM) 10K type strain sequencing project: providing services to taxonomists for standard genome sequencing and annotation.</title>
        <authorList>
            <consortium name="The Broad Institute Genomics Platform"/>
            <consortium name="The Broad Institute Genome Sequencing Center for Infectious Disease"/>
            <person name="Wu L."/>
            <person name="Ma J."/>
        </authorList>
    </citation>
    <scope>NUCLEOTIDE SEQUENCE [LARGE SCALE GENOMIC DNA]</scope>
    <source>
        <strain evidence="3">JCM 4816</strain>
    </source>
</reference>
<gene>
    <name evidence="2" type="ORF">GCM10019016_001800</name>
</gene>
<accession>A0ABP6TEY0</accession>
<keyword evidence="3" id="KW-1185">Reference proteome</keyword>
<dbReference type="EMBL" id="BAAAXF010000004">
    <property type="protein sequence ID" value="GAA3493081.1"/>
    <property type="molecule type" value="Genomic_DNA"/>
</dbReference>
<protein>
    <submittedName>
        <fullName evidence="2">Uncharacterized protein</fullName>
    </submittedName>
</protein>
<evidence type="ECO:0000256" key="1">
    <source>
        <dbReference type="SAM" id="MobiDB-lite"/>
    </source>
</evidence>
<dbReference type="RefSeq" id="WP_193460615.1">
    <property type="nucleotide sequence ID" value="NZ_BAAAXF010000004.1"/>
</dbReference>
<sequence>MSFDEMWGQARSNALARQQSSMQLNQLPAEGGSTQAHLHVNASVLEERAKNAETVRKNFVDADSKAMTATSDVSLKGFKSDSGLALFQKRWRTQTRYLEGLLEKGVMGNLYASAAKFKAEEAKRLSDVKRAGSGGGKN</sequence>
<feature type="region of interest" description="Disordered" evidence="1">
    <location>
        <begin position="1"/>
        <end position="33"/>
    </location>
</feature>